<feature type="region of interest" description="Disordered" evidence="5">
    <location>
        <begin position="337"/>
        <end position="359"/>
    </location>
</feature>
<dbReference type="EMBL" id="NMPR01000089">
    <property type="protein sequence ID" value="KAA8630953.1"/>
    <property type="molecule type" value="Genomic_DNA"/>
</dbReference>
<dbReference type="PROSITE" id="PS00701">
    <property type="entry name" value="RIBOSOMAL_L16_2"/>
    <property type="match status" value="1"/>
</dbReference>
<dbReference type="InterPro" id="IPR000114">
    <property type="entry name" value="Ribosomal_uL16_bact-type"/>
</dbReference>
<dbReference type="Pfam" id="PF00252">
    <property type="entry name" value="Ribosomal_L16"/>
    <property type="match status" value="1"/>
</dbReference>
<comment type="similarity">
    <text evidence="1 4">Belongs to the universal ribosomal protein uL16 family.</text>
</comment>
<dbReference type="CDD" id="cd01433">
    <property type="entry name" value="Ribosomal_L16_L10e"/>
    <property type="match status" value="1"/>
</dbReference>
<dbReference type="PANTHER" id="PTHR12220:SF13">
    <property type="entry name" value="LARGE RIBOSOMAL SUBUNIT PROTEIN UL16M"/>
    <property type="match status" value="1"/>
</dbReference>
<dbReference type="GO" id="GO:0019843">
    <property type="term" value="F:rRNA binding"/>
    <property type="evidence" value="ECO:0007669"/>
    <property type="project" value="InterPro"/>
</dbReference>
<organism evidence="6 7">
    <name type="scientific">Sordaria macrospora</name>
    <dbReference type="NCBI Taxonomy" id="5147"/>
    <lineage>
        <taxon>Eukaryota</taxon>
        <taxon>Fungi</taxon>
        <taxon>Dikarya</taxon>
        <taxon>Ascomycota</taxon>
        <taxon>Pezizomycotina</taxon>
        <taxon>Sordariomycetes</taxon>
        <taxon>Sordariomycetidae</taxon>
        <taxon>Sordariales</taxon>
        <taxon>Sordariaceae</taxon>
        <taxon>Sordaria</taxon>
    </lineage>
</organism>
<evidence type="ECO:0000256" key="1">
    <source>
        <dbReference type="ARBA" id="ARBA00008931"/>
    </source>
</evidence>
<dbReference type="Gene3D" id="3.90.1170.10">
    <property type="entry name" value="Ribosomal protein L10e/L16"/>
    <property type="match status" value="1"/>
</dbReference>
<evidence type="ECO:0008006" key="8">
    <source>
        <dbReference type="Google" id="ProtNLM"/>
    </source>
</evidence>
<dbReference type="InterPro" id="IPR047873">
    <property type="entry name" value="Ribosomal_uL16"/>
</dbReference>
<keyword evidence="3 4" id="KW-0687">Ribonucleoprotein</keyword>
<protein>
    <recommendedName>
        <fullName evidence="8">Ribosomal protein L10e/L16 domain-containing protein</fullName>
    </recommendedName>
</protein>
<feature type="compositionally biased region" description="Low complexity" evidence="5">
    <location>
        <begin position="87"/>
        <end position="99"/>
    </location>
</feature>
<gene>
    <name evidence="6" type="ORF">SMACR_06759</name>
</gene>
<dbReference type="FunFam" id="3.90.1170.10:FF:000003">
    <property type="entry name" value="54S ribosomal protein L16, mitochondrial"/>
    <property type="match status" value="1"/>
</dbReference>
<dbReference type="GO" id="GO:0005762">
    <property type="term" value="C:mitochondrial large ribosomal subunit"/>
    <property type="evidence" value="ECO:0007669"/>
    <property type="project" value="TreeGrafter"/>
</dbReference>
<dbReference type="InterPro" id="IPR036920">
    <property type="entry name" value="Ribosomal_uL16_sf"/>
</dbReference>
<name>A0A8S8ZLP8_SORMA</name>
<evidence type="ECO:0000256" key="4">
    <source>
        <dbReference type="RuleBase" id="RU004413"/>
    </source>
</evidence>
<dbReference type="SUPFAM" id="SSF54686">
    <property type="entry name" value="Ribosomal protein L16p/L10e"/>
    <property type="match status" value="1"/>
</dbReference>
<dbReference type="VEuPathDB" id="FungiDB:SMAC_06759"/>
<keyword evidence="2 4" id="KW-0689">Ribosomal protein</keyword>
<dbReference type="InterPro" id="IPR020798">
    <property type="entry name" value="Ribosomal_uL16_CS"/>
</dbReference>
<reference evidence="6 7" key="1">
    <citation type="submission" date="2017-07" db="EMBL/GenBank/DDBJ databases">
        <title>Genome sequence of the Sordaria macrospora wild type strain R19027.</title>
        <authorList>
            <person name="Nowrousian M."/>
            <person name="Teichert I."/>
            <person name="Kueck U."/>
        </authorList>
    </citation>
    <scope>NUCLEOTIDE SEQUENCE [LARGE SCALE GENOMIC DNA]</scope>
    <source>
        <strain evidence="6 7">R19027</strain>
        <tissue evidence="6">Mycelium</tissue>
    </source>
</reference>
<comment type="caution">
    <text evidence="6">The sequence shown here is derived from an EMBL/GenBank/DDBJ whole genome shotgun (WGS) entry which is preliminary data.</text>
</comment>
<dbReference type="PRINTS" id="PR00060">
    <property type="entry name" value="RIBOSOMALL16"/>
</dbReference>
<feature type="region of interest" description="Disordered" evidence="5">
    <location>
        <begin position="76"/>
        <end position="105"/>
    </location>
</feature>
<evidence type="ECO:0000313" key="6">
    <source>
        <dbReference type="EMBL" id="KAA8630953.1"/>
    </source>
</evidence>
<dbReference type="PANTHER" id="PTHR12220">
    <property type="entry name" value="50S/60S RIBOSOMAL PROTEIN L16"/>
    <property type="match status" value="1"/>
</dbReference>
<evidence type="ECO:0000256" key="5">
    <source>
        <dbReference type="SAM" id="MobiDB-lite"/>
    </source>
</evidence>
<sequence length="359" mass="38927">MRGLFSVEGLIGFRRKLLSAVAGKFPPAPTLFGGSQFLETRPCPVRARSSTFAVQLVALPGPRLCARAASGNPYQSSSATGIHPIGPSFRPPSTTTRPRSGPPSIPLITMKHNASLTLLSAFQGLRISSSATPFRAASLATSAVRRPIAPTPVSVASHVRLFSATAVQAGSWLEPNLNRKKKMMKGRPRVPTGGSTKGTTVIWGDYGLRMRDHHRRISAAQLKLAEDTIKQRLRGQKYRLYKRVACNVGVYVSGNEMRMGKGKGSFDHWATRVAVNQIVFEIKGHLHEQVIRDAFRLAGVKLPGLYEFVKKGDPPVVGITKLENGLTVEDLKNPRKKQLLTPEITQSAPNTSSISAPPS</sequence>
<evidence type="ECO:0000256" key="3">
    <source>
        <dbReference type="ARBA" id="ARBA00023274"/>
    </source>
</evidence>
<dbReference type="GO" id="GO:0003735">
    <property type="term" value="F:structural constituent of ribosome"/>
    <property type="evidence" value="ECO:0007669"/>
    <property type="project" value="InterPro"/>
</dbReference>
<feature type="compositionally biased region" description="Polar residues" evidence="5">
    <location>
        <begin position="343"/>
        <end position="359"/>
    </location>
</feature>
<proteinExistence type="inferred from homology"/>
<dbReference type="InterPro" id="IPR016180">
    <property type="entry name" value="Ribosomal_uL16_dom"/>
</dbReference>
<accession>A0A8S8ZLP8</accession>
<dbReference type="GO" id="GO:0032543">
    <property type="term" value="P:mitochondrial translation"/>
    <property type="evidence" value="ECO:0007669"/>
    <property type="project" value="TreeGrafter"/>
</dbReference>
<dbReference type="NCBIfam" id="TIGR01164">
    <property type="entry name" value="rplP_bact"/>
    <property type="match status" value="1"/>
</dbReference>
<dbReference type="AlphaFoldDB" id="A0A8S8ZLP8"/>
<evidence type="ECO:0000313" key="7">
    <source>
        <dbReference type="Proteomes" id="UP000433876"/>
    </source>
</evidence>
<evidence type="ECO:0000256" key="2">
    <source>
        <dbReference type="ARBA" id="ARBA00022980"/>
    </source>
</evidence>
<dbReference type="Proteomes" id="UP000433876">
    <property type="component" value="Unassembled WGS sequence"/>
</dbReference>